<keyword evidence="4" id="KW-0902">Two-component regulatory system</keyword>
<evidence type="ECO:0000256" key="2">
    <source>
        <dbReference type="ARBA" id="ARBA00022490"/>
    </source>
</evidence>
<feature type="domain" description="Response regulatory" evidence="11">
    <location>
        <begin position="3"/>
        <end position="120"/>
    </location>
</feature>
<feature type="compositionally biased region" description="Polar residues" evidence="9">
    <location>
        <begin position="205"/>
        <end position="227"/>
    </location>
</feature>
<evidence type="ECO:0000256" key="9">
    <source>
        <dbReference type="SAM" id="MobiDB-lite"/>
    </source>
</evidence>
<proteinExistence type="predicted"/>
<comment type="subcellular location">
    <subcellularLocation>
        <location evidence="1">Cytoplasm</location>
    </subcellularLocation>
</comment>
<dbReference type="CDD" id="cd17536">
    <property type="entry name" value="REC_YesN-like"/>
    <property type="match status" value="1"/>
</dbReference>
<keyword evidence="3 8" id="KW-0597">Phosphoprotein</keyword>
<evidence type="ECO:0000256" key="7">
    <source>
        <dbReference type="ARBA" id="ARBA00023163"/>
    </source>
</evidence>
<keyword evidence="7" id="KW-0804">Transcription</keyword>
<dbReference type="GO" id="GO:0000160">
    <property type="term" value="P:phosphorelay signal transduction system"/>
    <property type="evidence" value="ECO:0007669"/>
    <property type="project" value="UniProtKB-KW"/>
</dbReference>
<feature type="modified residue" description="4-aspartylphosphate" evidence="8">
    <location>
        <position position="55"/>
    </location>
</feature>
<evidence type="ECO:0000256" key="3">
    <source>
        <dbReference type="ARBA" id="ARBA00022553"/>
    </source>
</evidence>
<dbReference type="InterPro" id="IPR020449">
    <property type="entry name" value="Tscrpt_reg_AraC-type_HTH"/>
</dbReference>
<evidence type="ECO:0000256" key="1">
    <source>
        <dbReference type="ARBA" id="ARBA00004496"/>
    </source>
</evidence>
<dbReference type="SUPFAM" id="SSF52172">
    <property type="entry name" value="CheY-like"/>
    <property type="match status" value="1"/>
</dbReference>
<dbReference type="Gene3D" id="3.40.50.2300">
    <property type="match status" value="1"/>
</dbReference>
<dbReference type="SUPFAM" id="SSF46689">
    <property type="entry name" value="Homeodomain-like"/>
    <property type="match status" value="2"/>
</dbReference>
<sequence length="583" mass="67288">MYKVLIVDDEPEIRLGLRLKVDWEELGLCIAGEAANGMEALEQLERDAFDVVMTDMNMPVMDGLSFLDDCRRLYPEIRLIILTGYEDFSYAHAAVRHQARHYLLKPVARDELTEALLKVRGELDREQESQRQSEDMKWRLTQYYREMKEHFLRYLIRGETGREEALLERAKLFQLEEWGERTVRFMTAGLEQRGQRLNPLIQAEQAGQRSQSEQADQAGQRSQTEQAEQTDRTDQTRQPKQADQTAWQTNRRPEQFSLPFELICRELAEGSTGSVQVVRDEHYHGLMHIALLDGEEKPAEFEQKLRDMVYGHLGFVPSIGIGNAVKGFKQWKEGCMSSLVAWNLAEAQARQGERAAEEPFLLPKETVDLIRRLLERGEMEQLVKMIERELKEALSVSRIRFVKAIFQFNLVLEAQAHEAHVPLTGGEQLWLRPEMALNLSTAEKACQFLMQLAASIHDKLQGAEEGAVDTVLEASRQYIAENYMYDLNLTMLAERFNYNSSYFSELFKAKAGKTFIHYLTDVRMGHATRLLEETGLSLWDISELSGFSNASYFSSKFKRMYGLTPSEFRQRLSEKSDNELPKK</sequence>
<evidence type="ECO:0000313" key="12">
    <source>
        <dbReference type="EMBL" id="ANY66442.1"/>
    </source>
</evidence>
<dbReference type="AlphaFoldDB" id="A0A1B2DFE5"/>
<evidence type="ECO:0000256" key="5">
    <source>
        <dbReference type="ARBA" id="ARBA00023015"/>
    </source>
</evidence>
<dbReference type="SMART" id="SM00342">
    <property type="entry name" value="HTH_ARAC"/>
    <property type="match status" value="1"/>
</dbReference>
<dbReference type="PRINTS" id="PR00032">
    <property type="entry name" value="HTHARAC"/>
</dbReference>
<protein>
    <recommendedName>
        <fullName evidence="13">DNA-binding response regulator</fullName>
    </recommendedName>
</protein>
<dbReference type="InterPro" id="IPR018062">
    <property type="entry name" value="HTH_AraC-typ_CS"/>
</dbReference>
<evidence type="ECO:0000259" key="11">
    <source>
        <dbReference type="PROSITE" id="PS50110"/>
    </source>
</evidence>
<evidence type="ECO:0000259" key="10">
    <source>
        <dbReference type="PROSITE" id="PS01124"/>
    </source>
</evidence>
<dbReference type="EMBL" id="CP016808">
    <property type="protein sequence ID" value="ANY66442.1"/>
    <property type="molecule type" value="Genomic_DNA"/>
</dbReference>
<dbReference type="PROSITE" id="PS50110">
    <property type="entry name" value="RESPONSE_REGULATORY"/>
    <property type="match status" value="1"/>
</dbReference>
<dbReference type="InterPro" id="IPR051552">
    <property type="entry name" value="HptR"/>
</dbReference>
<organism evidence="12">
    <name type="scientific">Paenibacillus sp. BIHB 4019</name>
    <dbReference type="NCBI Taxonomy" id="1870819"/>
    <lineage>
        <taxon>Bacteria</taxon>
        <taxon>Bacillati</taxon>
        <taxon>Bacillota</taxon>
        <taxon>Bacilli</taxon>
        <taxon>Bacillales</taxon>
        <taxon>Paenibacillaceae</taxon>
        <taxon>Paenibacillus</taxon>
    </lineage>
</organism>
<evidence type="ECO:0000256" key="6">
    <source>
        <dbReference type="ARBA" id="ARBA00023125"/>
    </source>
</evidence>
<evidence type="ECO:0000256" key="4">
    <source>
        <dbReference type="ARBA" id="ARBA00023012"/>
    </source>
</evidence>
<evidence type="ECO:0008006" key="13">
    <source>
        <dbReference type="Google" id="ProtNLM"/>
    </source>
</evidence>
<dbReference type="Pfam" id="PF12833">
    <property type="entry name" value="HTH_18"/>
    <property type="match status" value="1"/>
</dbReference>
<keyword evidence="5" id="KW-0805">Transcription regulation</keyword>
<feature type="compositionally biased region" description="Polar residues" evidence="9">
    <location>
        <begin position="238"/>
        <end position="250"/>
    </location>
</feature>
<reference evidence="12" key="1">
    <citation type="submission" date="2016-08" db="EMBL/GenBank/DDBJ databases">
        <title>Complete Genome Seqeunce of Paenibacillus sp. BIHB 4019 from tea rhizoplane.</title>
        <authorList>
            <person name="Thakur R."/>
            <person name="Swarnkar M.K."/>
            <person name="Gulati A."/>
        </authorList>
    </citation>
    <scope>NUCLEOTIDE SEQUENCE [LARGE SCALE GENOMIC DNA]</scope>
    <source>
        <strain evidence="12">BIHB4019</strain>
    </source>
</reference>
<gene>
    <name evidence="12" type="ORF">BBD42_08195</name>
</gene>
<feature type="domain" description="HTH araC/xylS-type" evidence="10">
    <location>
        <begin position="473"/>
        <end position="571"/>
    </location>
</feature>
<keyword evidence="2" id="KW-0963">Cytoplasm</keyword>
<dbReference type="RefSeq" id="WP_099517774.1">
    <property type="nucleotide sequence ID" value="NZ_CP016808.1"/>
</dbReference>
<dbReference type="PANTHER" id="PTHR42713:SF3">
    <property type="entry name" value="TRANSCRIPTIONAL REGULATORY PROTEIN HPTR"/>
    <property type="match status" value="1"/>
</dbReference>
<dbReference type="GO" id="GO:0003700">
    <property type="term" value="F:DNA-binding transcription factor activity"/>
    <property type="evidence" value="ECO:0007669"/>
    <property type="project" value="InterPro"/>
</dbReference>
<name>A0A1B2DFE5_9BACL</name>
<dbReference type="PROSITE" id="PS00041">
    <property type="entry name" value="HTH_ARAC_FAMILY_1"/>
    <property type="match status" value="1"/>
</dbReference>
<dbReference type="SMART" id="SM00448">
    <property type="entry name" value="REC"/>
    <property type="match status" value="1"/>
</dbReference>
<evidence type="ECO:0000256" key="8">
    <source>
        <dbReference type="PROSITE-ProRule" id="PRU00169"/>
    </source>
</evidence>
<dbReference type="PANTHER" id="PTHR42713">
    <property type="entry name" value="HISTIDINE KINASE-RELATED"/>
    <property type="match status" value="1"/>
</dbReference>
<dbReference type="PROSITE" id="PS01124">
    <property type="entry name" value="HTH_ARAC_FAMILY_2"/>
    <property type="match status" value="1"/>
</dbReference>
<dbReference type="InterPro" id="IPR018060">
    <property type="entry name" value="HTH_AraC"/>
</dbReference>
<dbReference type="Pfam" id="PF00072">
    <property type="entry name" value="Response_reg"/>
    <property type="match status" value="1"/>
</dbReference>
<dbReference type="Gene3D" id="1.10.10.60">
    <property type="entry name" value="Homeodomain-like"/>
    <property type="match status" value="2"/>
</dbReference>
<dbReference type="InterPro" id="IPR001789">
    <property type="entry name" value="Sig_transdc_resp-reg_receiver"/>
</dbReference>
<feature type="region of interest" description="Disordered" evidence="9">
    <location>
        <begin position="204"/>
        <end position="251"/>
    </location>
</feature>
<dbReference type="InterPro" id="IPR011006">
    <property type="entry name" value="CheY-like_superfamily"/>
</dbReference>
<accession>A0A1B2DFE5</accession>
<keyword evidence="6" id="KW-0238">DNA-binding</keyword>
<dbReference type="GO" id="GO:0005737">
    <property type="term" value="C:cytoplasm"/>
    <property type="evidence" value="ECO:0007669"/>
    <property type="project" value="UniProtKB-SubCell"/>
</dbReference>
<dbReference type="GO" id="GO:0043565">
    <property type="term" value="F:sequence-specific DNA binding"/>
    <property type="evidence" value="ECO:0007669"/>
    <property type="project" value="InterPro"/>
</dbReference>
<dbReference type="InterPro" id="IPR009057">
    <property type="entry name" value="Homeodomain-like_sf"/>
</dbReference>